<dbReference type="PANTHER" id="PTHR20992">
    <property type="entry name" value="AT15442P-RELATED"/>
    <property type="match status" value="1"/>
</dbReference>
<proteinExistence type="predicted"/>
<keyword evidence="3" id="KW-1185">Reference proteome</keyword>
<dbReference type="EMBL" id="JAIOUQ010000001">
    <property type="protein sequence ID" value="MBZ2164527.1"/>
    <property type="molecule type" value="Genomic_DNA"/>
</dbReference>
<feature type="transmembrane region" description="Helical" evidence="1">
    <location>
        <begin position="30"/>
        <end position="53"/>
    </location>
</feature>
<dbReference type="AlphaFoldDB" id="A0A8T5UQW8"/>
<dbReference type="InterPro" id="IPR005240">
    <property type="entry name" value="DUF389"/>
</dbReference>
<gene>
    <name evidence="2" type="ORF">K8N75_00460</name>
</gene>
<feature type="transmembrane region" description="Helical" evidence="1">
    <location>
        <begin position="125"/>
        <end position="143"/>
    </location>
</feature>
<evidence type="ECO:0000256" key="1">
    <source>
        <dbReference type="SAM" id="Phobius"/>
    </source>
</evidence>
<dbReference type="Pfam" id="PF04087">
    <property type="entry name" value="DUF389"/>
    <property type="match status" value="1"/>
</dbReference>
<dbReference type="Proteomes" id="UP000825933">
    <property type="component" value="Unassembled WGS sequence"/>
</dbReference>
<sequence length="166" mass="17713">MSELTNVYMILVAASALVASIGLINDDVAVIIGTMIIEPLIGPNIGLSLANVVGDNKLRYKAIKTNIIGILIVFVISFIMGMLWVVNPQNSSIVLRTNVAAGSILLALASGLAGLLAITTELSSSFVGVMISCGIIATTSYIWTPYRFRKLYISIKCIDLIFSKFG</sequence>
<feature type="transmembrane region" description="Helical" evidence="1">
    <location>
        <begin position="7"/>
        <end position="24"/>
    </location>
</feature>
<accession>A0A8T5UQW8</accession>
<feature type="transmembrane region" description="Helical" evidence="1">
    <location>
        <begin position="65"/>
        <end position="86"/>
    </location>
</feature>
<comment type="caution">
    <text evidence="2">The sequence shown here is derived from an EMBL/GenBank/DDBJ whole genome shotgun (WGS) entry which is preliminary data.</text>
</comment>
<feature type="transmembrane region" description="Helical" evidence="1">
    <location>
        <begin position="98"/>
        <end position="118"/>
    </location>
</feature>
<organism evidence="2 3">
    <name type="scientific">Methanobacterium spitsbergense</name>
    <dbReference type="NCBI Taxonomy" id="2874285"/>
    <lineage>
        <taxon>Archaea</taxon>
        <taxon>Methanobacteriati</taxon>
        <taxon>Methanobacteriota</taxon>
        <taxon>Methanomada group</taxon>
        <taxon>Methanobacteria</taxon>
        <taxon>Methanobacteriales</taxon>
        <taxon>Methanobacteriaceae</taxon>
        <taxon>Methanobacterium</taxon>
    </lineage>
</organism>
<dbReference type="PANTHER" id="PTHR20992:SF9">
    <property type="entry name" value="AT15442P-RELATED"/>
    <property type="match status" value="1"/>
</dbReference>
<name>A0A8T5UQW8_9EURY</name>
<keyword evidence="1" id="KW-0812">Transmembrane</keyword>
<keyword evidence="1" id="KW-0472">Membrane</keyword>
<keyword evidence="1" id="KW-1133">Transmembrane helix</keyword>
<evidence type="ECO:0000313" key="2">
    <source>
        <dbReference type="EMBL" id="MBZ2164527.1"/>
    </source>
</evidence>
<protein>
    <submittedName>
        <fullName evidence="2">TIGR00341 family protein</fullName>
    </submittedName>
</protein>
<reference evidence="3" key="1">
    <citation type="journal article" date="2022" name="Microbiol. Resour. Announc.">
        <title>Draft Genome Sequence of a Methanogenic Archaeon from West Spitsbergen Permafrost.</title>
        <authorList>
            <person name="Trubitsyn V."/>
            <person name="Rivkina E."/>
            <person name="Shcherbakova V."/>
        </authorList>
    </citation>
    <scope>NUCLEOTIDE SEQUENCE [LARGE SCALE GENOMIC DNA]</scope>
    <source>
        <strain evidence="3">VT</strain>
    </source>
</reference>
<dbReference type="NCBIfam" id="TIGR00341">
    <property type="entry name" value="TIGR00341 family protein"/>
    <property type="match status" value="1"/>
</dbReference>
<evidence type="ECO:0000313" key="3">
    <source>
        <dbReference type="Proteomes" id="UP000825933"/>
    </source>
</evidence>